<dbReference type="Proteomes" id="UP000515312">
    <property type="component" value="Chromosome"/>
</dbReference>
<dbReference type="Pfam" id="PF00462">
    <property type="entry name" value="Glutaredoxin"/>
    <property type="match status" value="1"/>
</dbReference>
<dbReference type="InterPro" id="IPR051548">
    <property type="entry name" value="Grx-like_ET"/>
</dbReference>
<feature type="domain" description="Glutaredoxin" evidence="1">
    <location>
        <begin position="6"/>
        <end position="63"/>
    </location>
</feature>
<proteinExistence type="predicted"/>
<accession>A0A7G8BJF6</accession>
<reference evidence="2 3" key="1">
    <citation type="submission" date="2020-08" db="EMBL/GenBank/DDBJ databases">
        <title>Edaphobacter telluris sp. nov. and Acidobacterium dinghuensis sp. nov., two acidobacteria isolated from forest soil.</title>
        <authorList>
            <person name="Fu J."/>
            <person name="Qiu L."/>
        </authorList>
    </citation>
    <scope>NUCLEOTIDE SEQUENCE [LARGE SCALE GENOMIC DNA]</scope>
    <source>
        <strain evidence="2">4Y35</strain>
    </source>
</reference>
<organism evidence="2 3">
    <name type="scientific">Alloacidobacterium dinghuense</name>
    <dbReference type="NCBI Taxonomy" id="2763107"/>
    <lineage>
        <taxon>Bacteria</taxon>
        <taxon>Pseudomonadati</taxon>
        <taxon>Acidobacteriota</taxon>
        <taxon>Terriglobia</taxon>
        <taxon>Terriglobales</taxon>
        <taxon>Acidobacteriaceae</taxon>
        <taxon>Alloacidobacterium</taxon>
    </lineage>
</organism>
<dbReference type="GO" id="GO:0009055">
    <property type="term" value="F:electron transfer activity"/>
    <property type="evidence" value="ECO:0007669"/>
    <property type="project" value="TreeGrafter"/>
</dbReference>
<name>A0A7G8BJF6_9BACT</name>
<dbReference type="KEGG" id="adin:H7849_01270"/>
<dbReference type="InterPro" id="IPR002109">
    <property type="entry name" value="Glutaredoxin"/>
</dbReference>
<evidence type="ECO:0000259" key="1">
    <source>
        <dbReference type="Pfam" id="PF00462"/>
    </source>
</evidence>
<dbReference type="AlphaFoldDB" id="A0A7G8BJF6"/>
<dbReference type="Gene3D" id="3.40.30.10">
    <property type="entry name" value="Glutaredoxin"/>
    <property type="match status" value="1"/>
</dbReference>
<dbReference type="InterPro" id="IPR036249">
    <property type="entry name" value="Thioredoxin-like_sf"/>
</dbReference>
<gene>
    <name evidence="2" type="ORF">H7849_01270</name>
</gene>
<dbReference type="PROSITE" id="PS51354">
    <property type="entry name" value="GLUTAREDOXIN_2"/>
    <property type="match status" value="1"/>
</dbReference>
<dbReference type="RefSeq" id="WP_186743630.1">
    <property type="nucleotide sequence ID" value="NZ_CP060394.1"/>
</dbReference>
<evidence type="ECO:0000313" key="3">
    <source>
        <dbReference type="Proteomes" id="UP000515312"/>
    </source>
</evidence>
<dbReference type="CDD" id="cd02976">
    <property type="entry name" value="NrdH"/>
    <property type="match status" value="1"/>
</dbReference>
<evidence type="ECO:0000313" key="2">
    <source>
        <dbReference type="EMBL" id="QNI32676.1"/>
    </source>
</evidence>
<dbReference type="PANTHER" id="PTHR34386">
    <property type="entry name" value="GLUTAREDOXIN"/>
    <property type="match status" value="1"/>
</dbReference>
<dbReference type="SUPFAM" id="SSF52833">
    <property type="entry name" value="Thioredoxin-like"/>
    <property type="match status" value="1"/>
</dbReference>
<dbReference type="EMBL" id="CP060394">
    <property type="protein sequence ID" value="QNI32676.1"/>
    <property type="molecule type" value="Genomic_DNA"/>
</dbReference>
<protein>
    <submittedName>
        <fullName evidence="2">NrdH-redoxin</fullName>
    </submittedName>
</protein>
<dbReference type="GO" id="GO:0045454">
    <property type="term" value="P:cell redox homeostasis"/>
    <property type="evidence" value="ECO:0007669"/>
    <property type="project" value="TreeGrafter"/>
</dbReference>
<dbReference type="PANTHER" id="PTHR34386:SF1">
    <property type="entry name" value="GLUTAREDOXIN-LIKE PROTEIN NRDH"/>
    <property type="match status" value="1"/>
</dbReference>
<sequence length="77" mass="8748">MSQKRVILYSQPGCPPCFAAKHFFSSREIPFEYKDVTADPKALQELMDLNSQSTPTIVVDNEVMIGFDMDRLEHLLG</sequence>
<keyword evidence="3" id="KW-1185">Reference proteome</keyword>